<dbReference type="NCBIfam" id="TIGR02991">
    <property type="entry name" value="ectoine_eutB"/>
    <property type="match status" value="1"/>
</dbReference>
<name>A0ABY4WAZ3_9PROT</name>
<dbReference type="EC" id="4.3.1.19" evidence="5"/>
<dbReference type="RefSeq" id="WP_251936156.1">
    <property type="nucleotide sequence ID" value="NZ_CP098747.1"/>
</dbReference>
<evidence type="ECO:0000256" key="1">
    <source>
        <dbReference type="ARBA" id="ARBA00001933"/>
    </source>
</evidence>
<comment type="cofactor">
    <cofactor evidence="1">
        <name>pyridoxal 5'-phosphate</name>
        <dbReference type="ChEBI" id="CHEBI:597326"/>
    </cofactor>
</comment>
<reference evidence="5" key="1">
    <citation type="submission" date="2022-06" db="EMBL/GenBank/DDBJ databases">
        <title>Sneathiella actinostolidae sp. nov., isolated from a sea anemonein the Western Pacific Ocean.</title>
        <authorList>
            <person name="Wei M.J."/>
        </authorList>
    </citation>
    <scope>NUCLEOTIDE SEQUENCE</scope>
    <source>
        <strain evidence="5">PHK-P5</strain>
    </source>
</reference>
<dbReference type="GO" id="GO:0004794">
    <property type="term" value="F:threonine deaminase activity"/>
    <property type="evidence" value="ECO:0007669"/>
    <property type="project" value="UniProtKB-EC"/>
</dbReference>
<dbReference type="PANTHER" id="PTHR48078:SF6">
    <property type="entry name" value="L-THREONINE DEHYDRATASE CATABOLIC TDCB"/>
    <property type="match status" value="1"/>
</dbReference>
<evidence type="ECO:0000313" key="5">
    <source>
        <dbReference type="EMBL" id="USG62434.1"/>
    </source>
</evidence>
<organism evidence="5 6">
    <name type="scientific">Sneathiella marina</name>
    <dbReference type="NCBI Taxonomy" id="2950108"/>
    <lineage>
        <taxon>Bacteria</taxon>
        <taxon>Pseudomonadati</taxon>
        <taxon>Pseudomonadota</taxon>
        <taxon>Alphaproteobacteria</taxon>
        <taxon>Sneathiellales</taxon>
        <taxon>Sneathiellaceae</taxon>
        <taxon>Sneathiella</taxon>
    </lineage>
</organism>
<dbReference type="PANTHER" id="PTHR48078">
    <property type="entry name" value="THREONINE DEHYDRATASE, MITOCHONDRIAL-RELATED"/>
    <property type="match status" value="1"/>
</dbReference>
<dbReference type="CDD" id="cd01562">
    <property type="entry name" value="Thr-dehyd"/>
    <property type="match status" value="1"/>
</dbReference>
<dbReference type="EMBL" id="CP098747">
    <property type="protein sequence ID" value="USG62434.1"/>
    <property type="molecule type" value="Genomic_DNA"/>
</dbReference>
<protein>
    <submittedName>
        <fullName evidence="5">Hydroxyectoine utilization dehydratase EutB</fullName>
        <ecNumber evidence="5">4.3.1.19</ecNumber>
    </submittedName>
</protein>
<dbReference type="Gene3D" id="3.40.50.1100">
    <property type="match status" value="2"/>
</dbReference>
<evidence type="ECO:0000259" key="4">
    <source>
        <dbReference type="Pfam" id="PF00291"/>
    </source>
</evidence>
<feature type="domain" description="Tryptophan synthase beta chain-like PALP" evidence="4">
    <location>
        <begin position="21"/>
        <end position="306"/>
    </location>
</feature>
<dbReference type="PROSITE" id="PS00165">
    <property type="entry name" value="DEHYDRATASE_SER_THR"/>
    <property type="match status" value="1"/>
</dbReference>
<proteinExistence type="predicted"/>
<keyword evidence="6" id="KW-1185">Reference proteome</keyword>
<dbReference type="Pfam" id="PF00291">
    <property type="entry name" value="PALP"/>
    <property type="match status" value="1"/>
</dbReference>
<evidence type="ECO:0000256" key="3">
    <source>
        <dbReference type="ARBA" id="ARBA00023239"/>
    </source>
</evidence>
<evidence type="ECO:0000256" key="2">
    <source>
        <dbReference type="ARBA" id="ARBA00022898"/>
    </source>
</evidence>
<dbReference type="InterPro" id="IPR000634">
    <property type="entry name" value="Ser/Thr_deHydtase_PyrdxlP-BS"/>
</dbReference>
<keyword evidence="2" id="KW-0663">Pyridoxal phosphate</keyword>
<gene>
    <name evidence="5" type="primary">eutB</name>
    <name evidence="5" type="ORF">NBZ79_05515</name>
</gene>
<dbReference type="InterPro" id="IPR001926">
    <property type="entry name" value="TrpB-like_PALP"/>
</dbReference>
<dbReference type="NCBIfam" id="NF005680">
    <property type="entry name" value="PRK07476.1"/>
    <property type="match status" value="1"/>
</dbReference>
<sequence>MKPKITLQDSFAARQRICGRVRYTPLVRSPSLSAHTRGDILLKLEQTQITGSFKLRGATNAVLSLTEKERKAGVVGVSTGNHGRGLAYAAAQAGVRCIICMSELVPQNKVDGIKSHGAEVRIVGRSQDDAQLEVDRLIADGMLMLPPFDNRDIIAGQSTVALEILEQAPDLETLLVPLSGGGLISGVAMVIKATNPSIRVVGISMERGAAMYESQQAGRPVLVDEQPTLADSLGGGIGLDNAYTFEMTKNLVDDIVLVSEAEIANAIRHAYWQEQQIIEGSGSVGIAALLADKIDIPGRCVSLVTGQNIDMALHKRLIDGENVDVGTEDQAKEYKDARNQNLY</sequence>
<dbReference type="InterPro" id="IPR036052">
    <property type="entry name" value="TrpB-like_PALP_sf"/>
</dbReference>
<dbReference type="SUPFAM" id="SSF53686">
    <property type="entry name" value="Tryptophan synthase beta subunit-like PLP-dependent enzymes"/>
    <property type="match status" value="1"/>
</dbReference>
<dbReference type="InterPro" id="IPR050147">
    <property type="entry name" value="Ser/Thr_Dehydratase"/>
</dbReference>
<accession>A0ABY4WAZ3</accession>
<dbReference type="InterPro" id="IPR014333">
    <property type="entry name" value="Ectoine_EutB"/>
</dbReference>
<keyword evidence="3 5" id="KW-0456">Lyase</keyword>
<evidence type="ECO:0000313" key="6">
    <source>
        <dbReference type="Proteomes" id="UP001056291"/>
    </source>
</evidence>
<dbReference type="Proteomes" id="UP001056291">
    <property type="component" value="Chromosome"/>
</dbReference>